<dbReference type="AlphaFoldDB" id="A0A383DVL5"/>
<proteinExistence type="predicted"/>
<gene>
    <name evidence="1" type="ORF">METZ01_LOCUS500742</name>
</gene>
<evidence type="ECO:0000313" key="1">
    <source>
        <dbReference type="EMBL" id="SVE47888.1"/>
    </source>
</evidence>
<reference evidence="1" key="1">
    <citation type="submission" date="2018-05" db="EMBL/GenBank/DDBJ databases">
        <authorList>
            <person name="Lanie J.A."/>
            <person name="Ng W.-L."/>
            <person name="Kazmierczak K.M."/>
            <person name="Andrzejewski T.M."/>
            <person name="Davidsen T.M."/>
            <person name="Wayne K.J."/>
            <person name="Tettelin H."/>
            <person name="Glass J.I."/>
            <person name="Rusch D."/>
            <person name="Podicherti R."/>
            <person name="Tsui H.-C.T."/>
            <person name="Winkler M.E."/>
        </authorList>
    </citation>
    <scope>NUCLEOTIDE SEQUENCE</scope>
</reference>
<dbReference type="EMBL" id="UINC01220116">
    <property type="protein sequence ID" value="SVE47888.1"/>
    <property type="molecule type" value="Genomic_DNA"/>
</dbReference>
<accession>A0A383DVL5</accession>
<name>A0A383DVL5_9ZZZZ</name>
<organism evidence="1">
    <name type="scientific">marine metagenome</name>
    <dbReference type="NCBI Taxonomy" id="408172"/>
    <lineage>
        <taxon>unclassified sequences</taxon>
        <taxon>metagenomes</taxon>
        <taxon>ecological metagenomes</taxon>
    </lineage>
</organism>
<protein>
    <submittedName>
        <fullName evidence="1">Uncharacterized protein</fullName>
    </submittedName>
</protein>
<sequence>MLENEAAHLKPRILVYAVDTSN</sequence>